<feature type="region of interest" description="Disordered" evidence="1">
    <location>
        <begin position="58"/>
        <end position="85"/>
    </location>
</feature>
<dbReference type="EMBL" id="WVHK01000032">
    <property type="protein sequence ID" value="MXV20000.1"/>
    <property type="molecule type" value="Genomic_DNA"/>
</dbReference>
<dbReference type="Proteomes" id="UP000430519">
    <property type="component" value="Unassembled WGS sequence"/>
</dbReference>
<evidence type="ECO:0000313" key="3">
    <source>
        <dbReference type="Proteomes" id="UP000430519"/>
    </source>
</evidence>
<proteinExistence type="predicted"/>
<accession>A0A6I4YHL5</accession>
<evidence type="ECO:0000313" key="2">
    <source>
        <dbReference type="EMBL" id="MXV20000.1"/>
    </source>
</evidence>
<dbReference type="RefSeq" id="WP_160979125.1">
    <property type="nucleotide sequence ID" value="NZ_WVHK01000032.1"/>
</dbReference>
<gene>
    <name evidence="2" type="ORF">GLX28_10150</name>
</gene>
<sequence length="242" mass="26941">MSTTSHQLTSHVHAARHLEFILPDELCRSPEARAQCSQHLGSLFDTEFLAGQQGRLLHHHNPSATHGSHLLSLHPPQQSRQPADTSHHSLIACMVQRGFAVRLLDASEVPCAQSSLHHTLLHRHVTLITLQCGPETTHPHITAALREALDHQHYFYVLDFQCLPDRDVVTNSAHCLYNLNLVMPDATKHAIRRAQDALFEMNGALGDCSNHRLTRRGGLHFPSPTRLTHLGSTYTIADLIPA</sequence>
<name>A0A6I4YHL5_9DEIO</name>
<evidence type="ECO:0000256" key="1">
    <source>
        <dbReference type="SAM" id="MobiDB-lite"/>
    </source>
</evidence>
<comment type="caution">
    <text evidence="2">The sequence shown here is derived from an EMBL/GenBank/DDBJ whole genome shotgun (WGS) entry which is preliminary data.</text>
</comment>
<dbReference type="AlphaFoldDB" id="A0A6I4YHL5"/>
<protein>
    <submittedName>
        <fullName evidence="2">Uncharacterized protein</fullName>
    </submittedName>
</protein>
<keyword evidence="3" id="KW-1185">Reference proteome</keyword>
<feature type="compositionally biased region" description="Polar residues" evidence="1">
    <location>
        <begin position="75"/>
        <end position="84"/>
    </location>
</feature>
<reference evidence="2 3" key="1">
    <citation type="submission" date="2019-11" db="EMBL/GenBank/DDBJ databases">
        <title>Genome sequence of Deinococcus xianganensis Y35, AI-2 producing algicidal bacterium, isolated from lake water.</title>
        <authorList>
            <person name="Li Y."/>
        </authorList>
    </citation>
    <scope>NUCLEOTIDE SEQUENCE [LARGE SCALE GENOMIC DNA]</scope>
    <source>
        <strain evidence="2 3">Y35</strain>
    </source>
</reference>
<organism evidence="2 3">
    <name type="scientific">Deinococcus xianganensis</name>
    <dbReference type="NCBI Taxonomy" id="1507289"/>
    <lineage>
        <taxon>Bacteria</taxon>
        <taxon>Thermotogati</taxon>
        <taxon>Deinococcota</taxon>
        <taxon>Deinococci</taxon>
        <taxon>Deinococcales</taxon>
        <taxon>Deinococcaceae</taxon>
        <taxon>Deinococcus</taxon>
    </lineage>
</organism>